<keyword evidence="1" id="KW-0472">Membrane</keyword>
<protein>
    <recommendedName>
        <fullName evidence="4">Prepilin-type N-terminal cleavage/methylation domain-containing protein</fullName>
    </recommendedName>
</protein>
<gene>
    <name evidence="2" type="ordered locus">Caka_2782</name>
</gene>
<evidence type="ECO:0000256" key="1">
    <source>
        <dbReference type="SAM" id="Phobius"/>
    </source>
</evidence>
<evidence type="ECO:0008006" key="4">
    <source>
        <dbReference type="Google" id="ProtNLM"/>
    </source>
</evidence>
<accession>D5EQI3</accession>
<feature type="transmembrane region" description="Helical" evidence="1">
    <location>
        <begin position="20"/>
        <end position="45"/>
    </location>
</feature>
<reference evidence="2 3" key="1">
    <citation type="journal article" date="2010" name="Stand. Genomic Sci.">
        <title>Complete genome sequence of Coraliomargarita akajimensis type strain (04OKA010-24).</title>
        <authorList>
            <person name="Mavromatis K."/>
            <person name="Abt B."/>
            <person name="Brambilla E."/>
            <person name="Lapidus A."/>
            <person name="Copeland A."/>
            <person name="Deshpande S."/>
            <person name="Nolan M."/>
            <person name="Lucas S."/>
            <person name="Tice H."/>
            <person name="Cheng J.F."/>
            <person name="Han C."/>
            <person name="Detter J.C."/>
            <person name="Woyke T."/>
            <person name="Goodwin L."/>
            <person name="Pitluck S."/>
            <person name="Held B."/>
            <person name="Brettin T."/>
            <person name="Tapia R."/>
            <person name="Ivanova N."/>
            <person name="Mikhailova N."/>
            <person name="Pati A."/>
            <person name="Liolios K."/>
            <person name="Chen A."/>
            <person name="Palaniappan K."/>
            <person name="Land M."/>
            <person name="Hauser L."/>
            <person name="Chang Y.J."/>
            <person name="Jeffries C.D."/>
            <person name="Rohde M."/>
            <person name="Goker M."/>
            <person name="Bristow J."/>
            <person name="Eisen J.A."/>
            <person name="Markowitz V."/>
            <person name="Hugenholtz P."/>
            <person name="Klenk H.P."/>
            <person name="Kyrpides N.C."/>
        </authorList>
    </citation>
    <scope>NUCLEOTIDE SEQUENCE [LARGE SCALE GENOMIC DNA]</scope>
    <source>
        <strain evidence="3">DSM 45221 / IAM 15411 / JCM 23193 / KCTC 12865</strain>
    </source>
</reference>
<dbReference type="Pfam" id="PF07963">
    <property type="entry name" value="N_methyl"/>
    <property type="match status" value="1"/>
</dbReference>
<organism evidence="2 3">
    <name type="scientific">Coraliomargarita akajimensis (strain DSM 45221 / IAM 15411 / JCM 23193 / KCTC 12865 / 04OKA010-24)</name>
    <dbReference type="NCBI Taxonomy" id="583355"/>
    <lineage>
        <taxon>Bacteria</taxon>
        <taxon>Pseudomonadati</taxon>
        <taxon>Verrucomicrobiota</taxon>
        <taxon>Opitutia</taxon>
        <taxon>Puniceicoccales</taxon>
        <taxon>Coraliomargaritaceae</taxon>
        <taxon>Coraliomargarita</taxon>
    </lineage>
</organism>
<evidence type="ECO:0000313" key="2">
    <source>
        <dbReference type="EMBL" id="ADE55797.1"/>
    </source>
</evidence>
<dbReference type="PROSITE" id="PS00409">
    <property type="entry name" value="PROKAR_NTER_METHYL"/>
    <property type="match status" value="1"/>
</dbReference>
<dbReference type="EMBL" id="CP001998">
    <property type="protein sequence ID" value="ADE55797.1"/>
    <property type="molecule type" value="Genomic_DNA"/>
</dbReference>
<keyword evidence="1" id="KW-1133">Transmembrane helix</keyword>
<dbReference type="InterPro" id="IPR012902">
    <property type="entry name" value="N_methyl_site"/>
</dbReference>
<dbReference type="AlphaFoldDB" id="D5EQI3"/>
<dbReference type="RefSeq" id="WP_013044519.1">
    <property type="nucleotide sequence ID" value="NC_014008.1"/>
</dbReference>
<keyword evidence="3" id="KW-1185">Reference proteome</keyword>
<dbReference type="KEGG" id="caa:Caka_2782"/>
<proteinExistence type="predicted"/>
<name>D5EQI3_CORAD</name>
<dbReference type="Proteomes" id="UP000000925">
    <property type="component" value="Chromosome"/>
</dbReference>
<dbReference type="HOGENOM" id="CLU_1358532_0_0_0"/>
<evidence type="ECO:0000313" key="3">
    <source>
        <dbReference type="Proteomes" id="UP000000925"/>
    </source>
</evidence>
<dbReference type="eggNOG" id="COG4795">
    <property type="taxonomic scope" value="Bacteria"/>
</dbReference>
<dbReference type="NCBIfam" id="TIGR02532">
    <property type="entry name" value="IV_pilin_GFxxxE"/>
    <property type="match status" value="1"/>
</dbReference>
<keyword evidence="1" id="KW-0812">Transmembrane</keyword>
<dbReference type="STRING" id="583355.Caka_2782"/>
<sequence>MPRTNPVQTASGQRQQGFTLVEMMVASAVGLVVLAAILSTVVTLAKTMKVSIDEADSMLTNQMARRAMETELRGLTSVIAASDTQFHFRTTNKMGESAEIYYLISQQGSSWEFRRNEVSDDNTEKVIYSTFDDGLSNVEFTYYNQLGQELSEIPVGSGDYNTTDTNAIQVDIERSIAGVQNTLSHDLQITMIMFRNKVYDL</sequence>